<feature type="transmembrane region" description="Helical" evidence="6">
    <location>
        <begin position="135"/>
        <end position="164"/>
    </location>
</feature>
<dbReference type="InterPro" id="IPR001123">
    <property type="entry name" value="LeuE-type"/>
</dbReference>
<evidence type="ECO:0000256" key="6">
    <source>
        <dbReference type="SAM" id="Phobius"/>
    </source>
</evidence>
<evidence type="ECO:0000256" key="2">
    <source>
        <dbReference type="ARBA" id="ARBA00022475"/>
    </source>
</evidence>
<evidence type="ECO:0000256" key="4">
    <source>
        <dbReference type="ARBA" id="ARBA00022989"/>
    </source>
</evidence>
<evidence type="ECO:0000313" key="8">
    <source>
        <dbReference type="Proteomes" id="UP001273505"/>
    </source>
</evidence>
<evidence type="ECO:0000256" key="5">
    <source>
        <dbReference type="ARBA" id="ARBA00023136"/>
    </source>
</evidence>
<dbReference type="EMBL" id="JAXAFO010000024">
    <property type="protein sequence ID" value="MDX6850430.1"/>
    <property type="molecule type" value="Genomic_DNA"/>
</dbReference>
<feature type="transmembrane region" description="Helical" evidence="6">
    <location>
        <begin position="72"/>
        <end position="90"/>
    </location>
</feature>
<reference evidence="7 8" key="1">
    <citation type="submission" date="2023-11" db="EMBL/GenBank/DDBJ databases">
        <title>Gilvimarinus fulvus sp. nov., isolated from the surface of Kelp.</title>
        <authorList>
            <person name="Sun Y.Y."/>
            <person name="Gong Y."/>
            <person name="Du Z.J."/>
        </authorList>
    </citation>
    <scope>NUCLEOTIDE SEQUENCE [LARGE SCALE GENOMIC DNA]</scope>
    <source>
        <strain evidence="7 8">SDUM040013</strain>
    </source>
</reference>
<dbReference type="PANTHER" id="PTHR30086">
    <property type="entry name" value="ARGININE EXPORTER PROTEIN ARGO"/>
    <property type="match status" value="1"/>
</dbReference>
<protein>
    <submittedName>
        <fullName evidence="7">LysE family translocator</fullName>
    </submittedName>
</protein>
<keyword evidence="8" id="KW-1185">Reference proteome</keyword>
<dbReference type="PANTHER" id="PTHR30086:SF20">
    <property type="entry name" value="ARGININE EXPORTER PROTEIN ARGO-RELATED"/>
    <property type="match status" value="1"/>
</dbReference>
<evidence type="ECO:0000256" key="1">
    <source>
        <dbReference type="ARBA" id="ARBA00004651"/>
    </source>
</evidence>
<keyword evidence="2" id="KW-1003">Cell membrane</keyword>
<proteinExistence type="predicted"/>
<comment type="subcellular location">
    <subcellularLocation>
        <location evidence="1">Cell membrane</location>
        <topology evidence="1">Multi-pass membrane protein</topology>
    </subcellularLocation>
</comment>
<evidence type="ECO:0000313" key="7">
    <source>
        <dbReference type="EMBL" id="MDX6850430.1"/>
    </source>
</evidence>
<evidence type="ECO:0000256" key="3">
    <source>
        <dbReference type="ARBA" id="ARBA00022692"/>
    </source>
</evidence>
<keyword evidence="3 6" id="KW-0812">Transmembrane</keyword>
<dbReference type="Pfam" id="PF01810">
    <property type="entry name" value="LysE"/>
    <property type="match status" value="1"/>
</dbReference>
<organism evidence="7 8">
    <name type="scientific">Gilvimarinus gilvus</name>
    <dbReference type="NCBI Taxonomy" id="3058038"/>
    <lineage>
        <taxon>Bacteria</taxon>
        <taxon>Pseudomonadati</taxon>
        <taxon>Pseudomonadota</taxon>
        <taxon>Gammaproteobacteria</taxon>
        <taxon>Cellvibrionales</taxon>
        <taxon>Cellvibrionaceae</taxon>
        <taxon>Gilvimarinus</taxon>
    </lineage>
</organism>
<name>A0ABU4S072_9GAMM</name>
<dbReference type="RefSeq" id="WP_302720966.1">
    <property type="nucleotide sequence ID" value="NZ_JAULRU010000220.1"/>
</dbReference>
<accession>A0ABU4S072</accession>
<keyword evidence="4 6" id="KW-1133">Transmembrane helix</keyword>
<sequence length="195" mass="20877">MNDALLTQLGIITVMVGTPGPNNLLLMTTGVHFGVRQSLPLIAGIVLGCAAMLLSTSYGVNHLFSAYPLSKTLFSAASAGFLAYLTLGLLRQSASNTTGPMGRPWSVWQGAAFQWLNPKAWLMCMTLASTGEANALYSMLTLAAIFSLVATPLLLAWSWGGYYLAHWLSLPGRLSWFNRAMAACLLGCAISLLWT</sequence>
<gene>
    <name evidence="7" type="ORF">SCD92_13745</name>
</gene>
<feature type="transmembrane region" description="Helical" evidence="6">
    <location>
        <begin position="41"/>
        <end position="60"/>
    </location>
</feature>
<keyword evidence="5 6" id="KW-0472">Membrane</keyword>
<dbReference type="Proteomes" id="UP001273505">
    <property type="component" value="Unassembled WGS sequence"/>
</dbReference>
<feature type="transmembrane region" description="Helical" evidence="6">
    <location>
        <begin position="176"/>
        <end position="194"/>
    </location>
</feature>
<comment type="caution">
    <text evidence="7">The sequence shown here is derived from an EMBL/GenBank/DDBJ whole genome shotgun (WGS) entry which is preliminary data.</text>
</comment>